<evidence type="ECO:0000313" key="2">
    <source>
        <dbReference type="Proteomes" id="UP000664601"/>
    </source>
</evidence>
<reference evidence="1 2" key="1">
    <citation type="submission" date="2021-03" db="EMBL/GenBank/DDBJ databases">
        <title>Enterococcal diversity collection.</title>
        <authorList>
            <person name="Gilmore M.S."/>
            <person name="Schwartzman J."/>
            <person name="Van Tyne D."/>
            <person name="Martin M."/>
            <person name="Earl A.M."/>
            <person name="Manson A.L."/>
            <person name="Straub T."/>
            <person name="Salamzade R."/>
            <person name="Saavedra J."/>
            <person name="Lebreton F."/>
            <person name="Prichula J."/>
            <person name="Schaufler K."/>
            <person name="Gaca A."/>
            <person name="Sgardioli B."/>
            <person name="Wagenaar J."/>
            <person name="Strong T."/>
        </authorList>
    </citation>
    <scope>NUCLEOTIDE SEQUENCE [LARGE SCALE GENOMIC DNA]</scope>
    <source>
        <strain evidence="1 2">669A</strain>
    </source>
</reference>
<comment type="caution">
    <text evidence="1">The sequence shown here is derived from an EMBL/GenBank/DDBJ whole genome shotgun (WGS) entry which is preliminary data.</text>
</comment>
<dbReference type="Proteomes" id="UP000664601">
    <property type="component" value="Unassembled WGS sequence"/>
</dbReference>
<dbReference type="PANTHER" id="PTHR40516:SF1">
    <property type="entry name" value="ANTITOXIN CHPS-RELATED"/>
    <property type="match status" value="1"/>
</dbReference>
<dbReference type="RefSeq" id="WP_207672487.1">
    <property type="nucleotide sequence ID" value="NZ_JAFREM010000008.1"/>
</dbReference>
<proteinExistence type="predicted"/>
<evidence type="ECO:0000313" key="1">
    <source>
        <dbReference type="EMBL" id="MBO1305548.1"/>
    </source>
</evidence>
<protein>
    <submittedName>
        <fullName evidence="1">PbsX family transcriptional regulator</fullName>
    </submittedName>
</protein>
<dbReference type="SUPFAM" id="SSF89447">
    <property type="entry name" value="AbrB/MazE/MraZ-like"/>
    <property type="match status" value="1"/>
</dbReference>
<dbReference type="InterPro" id="IPR039052">
    <property type="entry name" value="Antitox_PemI-like"/>
</dbReference>
<sequence length="90" mass="10275">MEERLNVKKWGNSNGVRLSKSLMMFLDIKTNDTLSVVTEETDGKKRLIIEALKENTPEEISINELFADYNAEGIRTELQDLGESVGNEKW</sequence>
<gene>
    <name evidence="1" type="ORF">JZO70_05215</name>
</gene>
<keyword evidence="2" id="KW-1185">Reference proteome</keyword>
<dbReference type="InterPro" id="IPR037914">
    <property type="entry name" value="SpoVT-AbrB_sf"/>
</dbReference>
<dbReference type="Gene3D" id="2.10.260.10">
    <property type="match status" value="1"/>
</dbReference>
<name>A0ABS3L7D8_9ENTE</name>
<organism evidence="1 2">
    <name type="scientific">Candidatus Enterococcus moelleringii</name>
    <dbReference type="NCBI Taxonomy" id="2815325"/>
    <lineage>
        <taxon>Bacteria</taxon>
        <taxon>Bacillati</taxon>
        <taxon>Bacillota</taxon>
        <taxon>Bacilli</taxon>
        <taxon>Lactobacillales</taxon>
        <taxon>Enterococcaceae</taxon>
        <taxon>Enterococcus</taxon>
    </lineage>
</organism>
<dbReference type="PANTHER" id="PTHR40516">
    <property type="entry name" value="ANTITOXIN CHPS-RELATED"/>
    <property type="match status" value="1"/>
</dbReference>
<dbReference type="EMBL" id="JAFREM010000008">
    <property type="protein sequence ID" value="MBO1305548.1"/>
    <property type="molecule type" value="Genomic_DNA"/>
</dbReference>
<accession>A0ABS3L7D8</accession>